<organism evidence="2 3">
    <name type="scientific">Rickettsia bellii str. RML Mogi</name>
    <dbReference type="NCBI Taxonomy" id="1359194"/>
    <lineage>
        <taxon>Bacteria</taxon>
        <taxon>Pseudomonadati</taxon>
        <taxon>Pseudomonadota</taxon>
        <taxon>Alphaproteobacteria</taxon>
        <taxon>Rickettsiales</taxon>
        <taxon>Rickettsiaceae</taxon>
        <taxon>Rickettsieae</taxon>
        <taxon>Rickettsia</taxon>
        <taxon>belli group</taxon>
    </lineage>
</organism>
<sequence>MISFKLCKLNMYSSFLFLTLIELALTVIKFTVVLDLGITSNL</sequence>
<keyword evidence="1" id="KW-0472">Membrane</keyword>
<gene>
    <name evidence="2" type="ORF">RBEMOGI_0003</name>
</gene>
<dbReference type="EMBL" id="LAOJ01000001">
    <property type="protein sequence ID" value="KJV91403.1"/>
    <property type="molecule type" value="Genomic_DNA"/>
</dbReference>
<keyword evidence="1" id="KW-0812">Transmembrane</keyword>
<proteinExistence type="predicted"/>
<evidence type="ECO:0000256" key="1">
    <source>
        <dbReference type="SAM" id="Phobius"/>
    </source>
</evidence>
<feature type="transmembrane region" description="Helical" evidence="1">
    <location>
        <begin position="12"/>
        <end position="34"/>
    </location>
</feature>
<evidence type="ECO:0000313" key="2">
    <source>
        <dbReference type="EMBL" id="KJV91403.1"/>
    </source>
</evidence>
<comment type="caution">
    <text evidence="2">The sequence shown here is derived from an EMBL/GenBank/DDBJ whole genome shotgun (WGS) entry which is preliminary data.</text>
</comment>
<dbReference type="AlphaFoldDB" id="A0A0F3QFT0"/>
<accession>A0A0F3QFT0</accession>
<evidence type="ECO:0000313" key="3">
    <source>
        <dbReference type="Proteomes" id="UP000033689"/>
    </source>
</evidence>
<reference evidence="2 3" key="1">
    <citation type="submission" date="2015-02" db="EMBL/GenBank/DDBJ databases">
        <title>Genome Sequencing of Rickettsiales.</title>
        <authorList>
            <person name="Daugherty S.C."/>
            <person name="Su Q."/>
            <person name="Abolude K."/>
            <person name="Beier-Sexton M."/>
            <person name="Carlyon J.A."/>
            <person name="Carter R."/>
            <person name="Day N.P."/>
            <person name="Dumler S.J."/>
            <person name="Dyachenko V."/>
            <person name="Godinez A."/>
            <person name="Kurtti T.J."/>
            <person name="Lichay M."/>
            <person name="Mullins K.E."/>
            <person name="Ott S."/>
            <person name="Pappas-Brown V."/>
            <person name="Paris D.H."/>
            <person name="Patel P."/>
            <person name="Richards A.L."/>
            <person name="Sadzewicz L."/>
            <person name="Sears K."/>
            <person name="Seidman D."/>
            <person name="Sengamalay N."/>
            <person name="Stenos J."/>
            <person name="Tallon L.J."/>
            <person name="Vincent G."/>
            <person name="Fraser C.M."/>
            <person name="Munderloh U."/>
            <person name="Dunning-Hotopp J.C."/>
        </authorList>
    </citation>
    <scope>NUCLEOTIDE SEQUENCE [LARGE SCALE GENOMIC DNA]</scope>
    <source>
        <strain evidence="2 3">RML Mogi</strain>
    </source>
</reference>
<keyword evidence="1" id="KW-1133">Transmembrane helix</keyword>
<name>A0A0F3QFT0_RICBE</name>
<dbReference type="Proteomes" id="UP000033689">
    <property type="component" value="Unassembled WGS sequence"/>
</dbReference>
<protein>
    <submittedName>
        <fullName evidence="2">Putative membrane protein</fullName>
    </submittedName>
</protein>